<evidence type="ECO:0000313" key="2">
    <source>
        <dbReference type="Proteomes" id="UP000027822"/>
    </source>
</evidence>
<gene>
    <name evidence="1" type="ORF">BAMA_11150</name>
</gene>
<name>A0A073JU81_9BACI</name>
<dbReference type="SUPFAM" id="SSF56112">
    <property type="entry name" value="Protein kinase-like (PK-like)"/>
    <property type="match status" value="1"/>
</dbReference>
<dbReference type="Gene3D" id="3.30.200.20">
    <property type="entry name" value="Phosphorylase Kinase, domain 1"/>
    <property type="match status" value="1"/>
</dbReference>
<dbReference type="EMBL" id="JOTN01000022">
    <property type="protein sequence ID" value="KEK17782.1"/>
    <property type="molecule type" value="Genomic_DNA"/>
</dbReference>
<keyword evidence="1" id="KW-0946">Virion</keyword>
<keyword evidence="1" id="KW-0167">Capsid protein</keyword>
<evidence type="ECO:0000313" key="1">
    <source>
        <dbReference type="EMBL" id="KEK17782.1"/>
    </source>
</evidence>
<protein>
    <submittedName>
        <fullName evidence="1">Spore coat protein CotS</fullName>
    </submittedName>
</protein>
<dbReference type="GO" id="GO:0042601">
    <property type="term" value="C:endospore-forming forespore"/>
    <property type="evidence" value="ECO:0007669"/>
    <property type="project" value="TreeGrafter"/>
</dbReference>
<sequence length="342" mass="41283">MDRELRERYTPILHSYQLQVEHIEEYGNVVKVHTSQGPYALKKLPLMRKHRGDIMKHIQFLYEKGFTHFAPVYHSKDGRHILSDEAYNYYLMPWLEHGEGDGEENDHYHKMLQTLGLLHQKTVREENITEEQIENHVTNMQARWEKDGELLEQFLIECESKWYMSPFELQYCTYYHYVSRAHEFANKQLAQWHEAMKEKEKTRVSFVHGNVAMNHFLFDHHRNGYFISFERSHFTTPVQDLVQFYSRSFRTYPIVRSDRYEWYQKYQGSFPFTNEEHLLFRAYLTYPSPFIEQLRMYMNARKSRSEHSELGNTKGLQQSYWLVSNIEYFISQLQAADAQNPS</sequence>
<dbReference type="Gene3D" id="3.90.1200.10">
    <property type="match status" value="1"/>
</dbReference>
<reference evidence="1 2" key="1">
    <citation type="submission" date="2014-06" db="EMBL/GenBank/DDBJ databases">
        <title>Draft genome sequence of Bacillus manliponensis JCM 15802 (MCCC 1A00708).</title>
        <authorList>
            <person name="Lai Q."/>
            <person name="Liu Y."/>
            <person name="Shao Z."/>
        </authorList>
    </citation>
    <scope>NUCLEOTIDE SEQUENCE [LARGE SCALE GENOMIC DNA]</scope>
    <source>
        <strain evidence="1 2">JCM 15802</strain>
    </source>
</reference>
<dbReference type="NCBIfam" id="TIGR02904">
    <property type="entry name" value="spore_ysxE"/>
    <property type="match status" value="1"/>
</dbReference>
<dbReference type="PANTHER" id="PTHR39179:SF3">
    <property type="entry name" value="COTS-RELATED PROTEIN"/>
    <property type="match status" value="1"/>
</dbReference>
<dbReference type="AlphaFoldDB" id="A0A073JU81"/>
<dbReference type="InterPro" id="IPR047175">
    <property type="entry name" value="CotS-like"/>
</dbReference>
<dbReference type="Proteomes" id="UP000027822">
    <property type="component" value="Unassembled WGS sequence"/>
</dbReference>
<proteinExistence type="predicted"/>
<dbReference type="RefSeq" id="WP_034642496.1">
    <property type="nucleotide sequence ID" value="NZ_CBCSJC010000005.1"/>
</dbReference>
<dbReference type="eggNOG" id="COG2334">
    <property type="taxonomic scope" value="Bacteria"/>
</dbReference>
<accession>A0A073JU81</accession>
<dbReference type="InterPro" id="IPR014253">
    <property type="entry name" value="Spore_coat_YsxE"/>
</dbReference>
<organism evidence="1 2">
    <name type="scientific">Bacillus manliponensis</name>
    <dbReference type="NCBI Taxonomy" id="574376"/>
    <lineage>
        <taxon>Bacteria</taxon>
        <taxon>Bacillati</taxon>
        <taxon>Bacillota</taxon>
        <taxon>Bacilli</taxon>
        <taxon>Bacillales</taxon>
        <taxon>Bacillaceae</taxon>
        <taxon>Bacillus</taxon>
        <taxon>Bacillus cereus group</taxon>
    </lineage>
</organism>
<comment type="caution">
    <text evidence="1">The sequence shown here is derived from an EMBL/GenBank/DDBJ whole genome shotgun (WGS) entry which is preliminary data.</text>
</comment>
<dbReference type="OrthoDB" id="2379727at2"/>
<dbReference type="STRING" id="574376.BAMA_11150"/>
<keyword evidence="2" id="KW-1185">Reference proteome</keyword>
<dbReference type="PANTHER" id="PTHR39179">
    <property type="entry name" value="SPORE COAT PROTEIN I"/>
    <property type="match status" value="1"/>
</dbReference>
<dbReference type="InterPro" id="IPR011009">
    <property type="entry name" value="Kinase-like_dom_sf"/>
</dbReference>